<dbReference type="AlphaFoldDB" id="W2S0W1"/>
<dbReference type="InParanoid" id="W2S0W1"/>
<dbReference type="GeneID" id="19968844"/>
<dbReference type="EMBL" id="KB822718">
    <property type="protein sequence ID" value="ETN42351.1"/>
    <property type="molecule type" value="Genomic_DNA"/>
</dbReference>
<accession>W2S0W1</accession>
<dbReference type="STRING" id="1220924.W2S0W1"/>
<protein>
    <recommendedName>
        <fullName evidence="3">Pentatricopeptide repeat domain-containing protein</fullName>
    </recommendedName>
</protein>
<organism evidence="1 2">
    <name type="scientific">Cyphellophora europaea (strain CBS 101466)</name>
    <name type="common">Phialophora europaea</name>
    <dbReference type="NCBI Taxonomy" id="1220924"/>
    <lineage>
        <taxon>Eukaryota</taxon>
        <taxon>Fungi</taxon>
        <taxon>Dikarya</taxon>
        <taxon>Ascomycota</taxon>
        <taxon>Pezizomycotina</taxon>
        <taxon>Eurotiomycetes</taxon>
        <taxon>Chaetothyriomycetidae</taxon>
        <taxon>Chaetothyriales</taxon>
        <taxon>Cyphellophoraceae</taxon>
        <taxon>Cyphellophora</taxon>
    </lineage>
</organism>
<keyword evidence="2" id="KW-1185">Reference proteome</keyword>
<dbReference type="RefSeq" id="XP_008714087.1">
    <property type="nucleotide sequence ID" value="XM_008715865.1"/>
</dbReference>
<dbReference type="Proteomes" id="UP000030752">
    <property type="component" value="Unassembled WGS sequence"/>
</dbReference>
<dbReference type="HOGENOM" id="CLU_016063_0_0_1"/>
<reference evidence="1 2" key="1">
    <citation type="submission" date="2013-03" db="EMBL/GenBank/DDBJ databases">
        <title>The Genome Sequence of Phialophora europaea CBS 101466.</title>
        <authorList>
            <consortium name="The Broad Institute Genomics Platform"/>
            <person name="Cuomo C."/>
            <person name="de Hoog S."/>
            <person name="Gorbushina A."/>
            <person name="Walker B."/>
            <person name="Young S.K."/>
            <person name="Zeng Q."/>
            <person name="Gargeya S."/>
            <person name="Fitzgerald M."/>
            <person name="Haas B."/>
            <person name="Abouelleil A."/>
            <person name="Allen A.W."/>
            <person name="Alvarado L."/>
            <person name="Arachchi H.M."/>
            <person name="Berlin A.M."/>
            <person name="Chapman S.B."/>
            <person name="Gainer-Dewar J."/>
            <person name="Goldberg J."/>
            <person name="Griggs A."/>
            <person name="Gujja S."/>
            <person name="Hansen M."/>
            <person name="Howarth C."/>
            <person name="Imamovic A."/>
            <person name="Ireland A."/>
            <person name="Larimer J."/>
            <person name="McCowan C."/>
            <person name="Murphy C."/>
            <person name="Pearson M."/>
            <person name="Poon T.W."/>
            <person name="Priest M."/>
            <person name="Roberts A."/>
            <person name="Saif S."/>
            <person name="Shea T."/>
            <person name="Sisk P."/>
            <person name="Sykes S."/>
            <person name="Wortman J."/>
            <person name="Nusbaum C."/>
            <person name="Birren B."/>
        </authorList>
    </citation>
    <scope>NUCLEOTIDE SEQUENCE [LARGE SCALE GENOMIC DNA]</scope>
    <source>
        <strain evidence="1 2">CBS 101466</strain>
    </source>
</reference>
<sequence>MKLPDLRSCTINCPPKKCSKDDLKKSYDVSVVPDRLQLTKSSPTQETVQVNKRTVNRYTGSYRPNIWNEQAGAGVSVNLHSDSETQTSTRSAVLRGSPFYTSLVRDKFAHNLNSSADVQAQSADIEGQNSLISVDSVASFTRFVFRLTNPHVDRKVEHMVFGNYNRYVADLLSRAFSDPKTCIFASAAALDRALRFLSIHNELLDAANLVYAHGRRMQLVQNITTFNIRLQCALKRKITHLANTTVREMAEIGVQPNSHTWALVYAAVETLDARAEVLKLIERCNPRMSTTSWSHLALTMFEEQLKLASDKELNLLASIKELDETFGRDWMFPKTLARGLHICKQRNLDKVAKLLFEVAERRGIQMTKDIHVYHFALARRQKSTKRAVDRLCSMIRKDEEPMLSLVIPRVFMTAWSQKCTNTCRVLWAFAATRGLITQTMQTVVYRALLSNTKTNPKAESPSKSQVARLAWQRLASKLIVGIDFDSARFLEHFPLLAAYFGHSASTIQMVSTWTPDDGTRDEQISLDYTTLHRDLEAWQYRRPMAIKVLSELLTEAYQMDLAWLRSGKLNNATAVELDPQAIDIKRHLNGDWLGYNTRLSRVREDLIRDAEAFGLETKEDGNHSWGYRKYESDQ</sequence>
<proteinExistence type="predicted"/>
<dbReference type="OrthoDB" id="72441at2759"/>
<evidence type="ECO:0008006" key="3">
    <source>
        <dbReference type="Google" id="ProtNLM"/>
    </source>
</evidence>
<evidence type="ECO:0000313" key="1">
    <source>
        <dbReference type="EMBL" id="ETN42351.1"/>
    </source>
</evidence>
<evidence type="ECO:0000313" key="2">
    <source>
        <dbReference type="Proteomes" id="UP000030752"/>
    </source>
</evidence>
<dbReference type="eggNOG" id="ENOG502S5GM">
    <property type="taxonomic scope" value="Eukaryota"/>
</dbReference>
<name>W2S0W1_CYPE1</name>
<gene>
    <name evidence="1" type="ORF">HMPREF1541_01505</name>
</gene>
<dbReference type="VEuPathDB" id="FungiDB:HMPREF1541_01505"/>